<dbReference type="Gene3D" id="2.20.28.160">
    <property type="match status" value="1"/>
</dbReference>
<dbReference type="EMBL" id="VGLS01001108">
    <property type="protein sequence ID" value="MBM3226916.1"/>
    <property type="molecule type" value="Genomic_DNA"/>
</dbReference>
<dbReference type="AlphaFoldDB" id="A0A937W8G1"/>
<organism evidence="1 2">
    <name type="scientific">Tectimicrobiota bacterium</name>
    <dbReference type="NCBI Taxonomy" id="2528274"/>
    <lineage>
        <taxon>Bacteria</taxon>
        <taxon>Pseudomonadati</taxon>
        <taxon>Nitrospinota/Tectimicrobiota group</taxon>
        <taxon>Candidatus Tectimicrobiota</taxon>
    </lineage>
</organism>
<dbReference type="NCBIfam" id="TIGR01206">
    <property type="entry name" value="lysW"/>
    <property type="match status" value="1"/>
</dbReference>
<accession>A0A937W8G1</accession>
<sequence>MAECAECGAEIIADAEFEEGEIVECEECGAELEVISEDPLEFALAPEEEEDWGE</sequence>
<dbReference type="PANTHER" id="PTHR40393">
    <property type="entry name" value="LYSINE BIOSYNTHESIS PROTEIN-RELATED-RELATED"/>
    <property type="match status" value="1"/>
</dbReference>
<dbReference type="InterPro" id="IPR005906">
    <property type="entry name" value="LysW"/>
</dbReference>
<evidence type="ECO:0000313" key="1">
    <source>
        <dbReference type="EMBL" id="MBM3226916.1"/>
    </source>
</evidence>
<dbReference type="Pfam" id="PF21344">
    <property type="entry name" value="Zn_ribbon_LysW"/>
    <property type="match status" value="1"/>
</dbReference>
<gene>
    <name evidence="1" type="primary">lysW</name>
    <name evidence="1" type="ORF">FJZ47_24380</name>
</gene>
<dbReference type="Proteomes" id="UP000712673">
    <property type="component" value="Unassembled WGS sequence"/>
</dbReference>
<evidence type="ECO:0000313" key="2">
    <source>
        <dbReference type="Proteomes" id="UP000712673"/>
    </source>
</evidence>
<reference evidence="1" key="1">
    <citation type="submission" date="2019-03" db="EMBL/GenBank/DDBJ databases">
        <title>Lake Tanganyika Metagenome-Assembled Genomes (MAGs).</title>
        <authorList>
            <person name="Tran P."/>
        </authorList>
    </citation>
    <scope>NUCLEOTIDE SEQUENCE</scope>
    <source>
        <strain evidence="1">K_DeepCast_65m_m2_066</strain>
    </source>
</reference>
<proteinExistence type="predicted"/>
<name>A0A937W8G1_UNCTE</name>
<comment type="caution">
    <text evidence="1">The sequence shown here is derived from an EMBL/GenBank/DDBJ whole genome shotgun (WGS) entry which is preliminary data.</text>
</comment>
<protein>
    <submittedName>
        <fullName evidence="1">Lysine biosynthesis protein LysW</fullName>
    </submittedName>
</protein>
<dbReference type="PANTHER" id="PTHR40393:SF1">
    <property type="entry name" value="LYSINE BIOSYNTHESIS PROTEIN-RELATED"/>
    <property type="match status" value="1"/>
</dbReference>